<keyword evidence="1" id="KW-0175">Coiled coil</keyword>
<evidence type="ECO:0000256" key="1">
    <source>
        <dbReference type="SAM" id="Coils"/>
    </source>
</evidence>
<organism evidence="2">
    <name type="scientific">Cygnus atratus Chaphamaparvovirus</name>
    <dbReference type="NCBI Taxonomy" id="2794485"/>
    <lineage>
        <taxon>Viruses</taxon>
        <taxon>Monodnaviria</taxon>
        <taxon>Shotokuvirae</taxon>
        <taxon>Cossaviricota</taxon>
        <taxon>Quintoviricetes</taxon>
        <taxon>Piccovirales</taxon>
        <taxon>Parvoviridae</taxon>
        <taxon>Hamaparvovirinae</taxon>
        <taxon>Chaphamaparvovirus</taxon>
    </lineage>
</organism>
<dbReference type="EMBL" id="MW046368">
    <property type="protein sequence ID" value="QTE03734.1"/>
    <property type="molecule type" value="Genomic_DNA"/>
</dbReference>
<sequence length="264" mass="30632">MEANQHLTLSQIWNNLWERYGNENITLAGFWMKLFENEVEDQEVEAVRSRLITLIRYWNQKGSQVESFQALKEQLSNLFAGTLATLWSVTTQEKLITYLDELLATQEITPEICALYQPTTIMSTSSMTVRTQDPVVDVKSSKKRKSNLSVEERLENVKRSIQSNQISGMISSSISFPTADGCSSLKWEAPWSDFRLDIKIYKAETIKQVSPDRYWEHALFRAQVNYPMNSNIYKILQKLKEQITELAEQEDDVQITCAKKWKRS</sequence>
<accession>A0A8A4XDA7</accession>
<evidence type="ECO:0000313" key="2">
    <source>
        <dbReference type="EMBL" id="QTE03734.1"/>
    </source>
</evidence>
<protein>
    <submittedName>
        <fullName evidence="2">Nonstructural protein</fullName>
    </submittedName>
</protein>
<reference evidence="2" key="1">
    <citation type="submission" date="2020-09" db="EMBL/GenBank/DDBJ databases">
        <title>Parvovirus dark matter in the feces of wild birds.</title>
        <authorList>
            <person name="Dai Z."/>
            <person name="Yang S."/>
            <person name="Zhang W."/>
        </authorList>
    </citation>
    <scope>NUCLEOTIDE SEQUENCE</scope>
    <source>
        <strain evidence="2">Gps214par032</strain>
    </source>
</reference>
<proteinExistence type="predicted"/>
<feature type="coiled-coil region" evidence="1">
    <location>
        <begin position="229"/>
        <end position="256"/>
    </location>
</feature>
<name>A0A8A4XDA7_9VIRU</name>